<evidence type="ECO:0000313" key="5">
    <source>
        <dbReference type="EMBL" id="ADA66741.1"/>
    </source>
</evidence>
<evidence type="ECO:0000256" key="3">
    <source>
        <dbReference type="SAM" id="Coils"/>
    </source>
</evidence>
<dbReference type="Pfam" id="PF00015">
    <property type="entry name" value="MCPsignal"/>
    <property type="match status" value="1"/>
</dbReference>
<dbReference type="CDD" id="cd11386">
    <property type="entry name" value="MCP_signal"/>
    <property type="match status" value="1"/>
</dbReference>
<dbReference type="EMBL" id="CP001839">
    <property type="protein sequence ID" value="ADA66741.1"/>
    <property type="molecule type" value="Genomic_DNA"/>
</dbReference>
<feature type="domain" description="Methyl-accepting transducer" evidence="4">
    <location>
        <begin position="27"/>
        <end position="253"/>
    </location>
</feature>
<name>D2C705_THEP2</name>
<evidence type="ECO:0000313" key="6">
    <source>
        <dbReference type="Proteomes" id="UP000000940"/>
    </source>
</evidence>
<dbReference type="PROSITE" id="PS50111">
    <property type="entry name" value="CHEMOTAXIS_TRANSDUC_2"/>
    <property type="match status" value="1"/>
</dbReference>
<evidence type="ECO:0000259" key="4">
    <source>
        <dbReference type="PROSITE" id="PS50111"/>
    </source>
</evidence>
<feature type="coiled-coil region" evidence="3">
    <location>
        <begin position="161"/>
        <end position="196"/>
    </location>
</feature>
<evidence type="ECO:0000256" key="1">
    <source>
        <dbReference type="ARBA" id="ARBA00023224"/>
    </source>
</evidence>
<feature type="coiled-coil region" evidence="3">
    <location>
        <begin position="28"/>
        <end position="55"/>
    </location>
</feature>
<reference evidence="5 6" key="1">
    <citation type="submission" date="2009-12" db="EMBL/GenBank/DDBJ databases">
        <title>Complete sequence of Thermotoga petrophila RKU-1.</title>
        <authorList>
            <consortium name="US DOE Joint Genome Institute"/>
            <person name="Lucas S."/>
            <person name="Copeland A."/>
            <person name="Lapidus A."/>
            <person name="Glavina del Rio T."/>
            <person name="Dalin E."/>
            <person name="Tice H."/>
            <person name="Bruce D."/>
            <person name="Goodwin L."/>
            <person name="Pitluck S."/>
            <person name="Munk A.C."/>
            <person name="Brettin T."/>
            <person name="Detter J.C."/>
            <person name="Han C."/>
            <person name="Tapia R."/>
            <person name="Larimer F."/>
            <person name="Land M."/>
            <person name="Hauser L."/>
            <person name="Kyrpides N."/>
            <person name="Mikhailova N."/>
            <person name="Nelson K.E."/>
            <person name="Gogarten J.P."/>
            <person name="Noll K.M."/>
        </authorList>
    </citation>
    <scope>NUCLEOTIDE SEQUENCE [LARGE SCALE GENOMIC DNA]</scope>
    <source>
        <strain evidence="6">ATCC BAA-489 / DSM 13996 / JCM 10882 / RKU-10</strain>
    </source>
</reference>
<keyword evidence="1 2" id="KW-0807">Transducer</keyword>
<organism evidence="5 6">
    <name type="scientific">Thermotoga petrophila (strain ATCC BAA-489 / DSM 13996 / JCM 10882 / RKU-10)</name>
    <name type="common">Thermotoga naphthophila</name>
    <dbReference type="NCBI Taxonomy" id="590168"/>
    <lineage>
        <taxon>Bacteria</taxon>
        <taxon>Thermotogati</taxon>
        <taxon>Thermotogota</taxon>
        <taxon>Thermotogae</taxon>
        <taxon>Thermotogales</taxon>
        <taxon>Thermotogaceae</taxon>
        <taxon>Thermotoga</taxon>
    </lineage>
</organism>
<dbReference type="SUPFAM" id="SSF58104">
    <property type="entry name" value="Methyl-accepting chemotaxis protein (MCP) signaling domain"/>
    <property type="match status" value="1"/>
</dbReference>
<sequence length="278" mass="31642">MREREIVDKLTSAFFAENTIISFTSQLDEALTRKLRRMQRRIEEVKERFVNLNRLFQELVGDFQAKSDQLVSVIQDMEKISENIMEELKKSGTNVDQIVERVKEASSQIGETLENIRSIEKLIQNIMRIARETNILALNATIEAARAGEAGKGFMIVANEVQNLSNETNEVTKQIVEKAREILESSQRSLENLEFMANLFETVGKTLQNMVRFMENNVKLLQEVRNSLDTSKESLSEKSAEIDGATKVLEETAGGFTIINRVINSVITAQRKLKDLKI</sequence>
<dbReference type="RefSeq" id="WP_012896084.1">
    <property type="nucleotide sequence ID" value="NC_013642.1"/>
</dbReference>
<dbReference type="PANTHER" id="PTHR32089">
    <property type="entry name" value="METHYL-ACCEPTING CHEMOTAXIS PROTEIN MCPB"/>
    <property type="match status" value="1"/>
</dbReference>
<dbReference type="AlphaFoldDB" id="D2C705"/>
<dbReference type="KEGG" id="tnp:Tnap_0645"/>
<dbReference type="Proteomes" id="UP000000940">
    <property type="component" value="Chromosome"/>
</dbReference>
<protein>
    <submittedName>
        <fullName evidence="5">Methyl-accepting chemotaxis sensory transducer</fullName>
    </submittedName>
</protein>
<gene>
    <name evidence="5" type="ordered locus">Tnap_0645</name>
</gene>
<accession>D2C705</accession>
<dbReference type="PANTHER" id="PTHR32089:SF112">
    <property type="entry name" value="LYSOZYME-LIKE PROTEIN-RELATED"/>
    <property type="match status" value="1"/>
</dbReference>
<dbReference type="GO" id="GO:0016020">
    <property type="term" value="C:membrane"/>
    <property type="evidence" value="ECO:0007669"/>
    <property type="project" value="InterPro"/>
</dbReference>
<dbReference type="SMART" id="SM00283">
    <property type="entry name" value="MA"/>
    <property type="match status" value="1"/>
</dbReference>
<keyword evidence="3" id="KW-0175">Coiled coil</keyword>
<proteinExistence type="predicted"/>
<keyword evidence="6" id="KW-1185">Reference proteome</keyword>
<dbReference type="HOGENOM" id="CLU_000445_107_18_0"/>
<dbReference type="GO" id="GO:0007165">
    <property type="term" value="P:signal transduction"/>
    <property type="evidence" value="ECO:0007669"/>
    <property type="project" value="UniProtKB-KW"/>
</dbReference>
<evidence type="ECO:0000256" key="2">
    <source>
        <dbReference type="PROSITE-ProRule" id="PRU00284"/>
    </source>
</evidence>
<dbReference type="Gene3D" id="1.10.287.950">
    <property type="entry name" value="Methyl-accepting chemotaxis protein"/>
    <property type="match status" value="1"/>
</dbReference>
<dbReference type="InterPro" id="IPR004089">
    <property type="entry name" value="MCPsignal_dom"/>
</dbReference>